<feature type="region of interest" description="Disordered" evidence="1">
    <location>
        <begin position="110"/>
        <end position="134"/>
    </location>
</feature>
<reference evidence="2" key="1">
    <citation type="submission" date="2021-02" db="EMBL/GenBank/DDBJ databases">
        <authorList>
            <person name="Dougan E. K."/>
            <person name="Rhodes N."/>
            <person name="Thang M."/>
            <person name="Chan C."/>
        </authorList>
    </citation>
    <scope>NUCLEOTIDE SEQUENCE</scope>
</reference>
<proteinExistence type="predicted"/>
<feature type="region of interest" description="Disordered" evidence="1">
    <location>
        <begin position="149"/>
        <end position="180"/>
    </location>
</feature>
<gene>
    <name evidence="2" type="ORF">PGLA1383_LOCUS7132</name>
</gene>
<dbReference type="AlphaFoldDB" id="A0A813DPA3"/>
<comment type="caution">
    <text evidence="2">The sequence shown here is derived from an EMBL/GenBank/DDBJ whole genome shotgun (WGS) entry which is preliminary data.</text>
</comment>
<organism evidence="2 3">
    <name type="scientific">Polarella glacialis</name>
    <name type="common">Dinoflagellate</name>
    <dbReference type="NCBI Taxonomy" id="89957"/>
    <lineage>
        <taxon>Eukaryota</taxon>
        <taxon>Sar</taxon>
        <taxon>Alveolata</taxon>
        <taxon>Dinophyceae</taxon>
        <taxon>Suessiales</taxon>
        <taxon>Suessiaceae</taxon>
        <taxon>Polarella</taxon>
    </lineage>
</organism>
<dbReference type="EMBL" id="CAJNNV010003075">
    <property type="protein sequence ID" value="CAE8588331.1"/>
    <property type="molecule type" value="Genomic_DNA"/>
</dbReference>
<evidence type="ECO:0000256" key="1">
    <source>
        <dbReference type="SAM" id="MobiDB-lite"/>
    </source>
</evidence>
<feature type="region of interest" description="Disordered" evidence="1">
    <location>
        <begin position="74"/>
        <end position="96"/>
    </location>
</feature>
<evidence type="ECO:0000313" key="3">
    <source>
        <dbReference type="Proteomes" id="UP000654075"/>
    </source>
</evidence>
<feature type="region of interest" description="Disordered" evidence="1">
    <location>
        <begin position="198"/>
        <end position="241"/>
    </location>
</feature>
<protein>
    <submittedName>
        <fullName evidence="2">Uncharacterized protein</fullName>
    </submittedName>
</protein>
<sequence length="283" mass="30952">MCPEQTSFDISAAWPSLPTPLGANFGMLNPQGPALETQSSELKPQRKLEVSAAFLEEARRQLSKLKVKNTFIDVPDSEDEDDDRPPMKAVKSCPAGGPHCAVEDAFLDPAPIPQQVPRTSTAPAQAPVQSTSPQRQFTSLVGCTSAAQQQARTVPGHGGQPRPPCLLRSSRQLDDGKNSSLAYPHKVVKVKNTFINVEESDDDEDRQPMVARTKSLPVRSADEAWPTSPSKGAFESEEELSGPELSLGLSLRLSAPTAMFQHIQKEQHITETPCFQNIKHEHW</sequence>
<dbReference type="Proteomes" id="UP000654075">
    <property type="component" value="Unassembled WGS sequence"/>
</dbReference>
<feature type="compositionally biased region" description="Polar residues" evidence="1">
    <location>
        <begin position="116"/>
        <end position="134"/>
    </location>
</feature>
<name>A0A813DPA3_POLGL</name>
<keyword evidence="3" id="KW-1185">Reference proteome</keyword>
<evidence type="ECO:0000313" key="2">
    <source>
        <dbReference type="EMBL" id="CAE8588331.1"/>
    </source>
</evidence>
<feature type="region of interest" description="Disordered" evidence="1">
    <location>
        <begin position="24"/>
        <end position="43"/>
    </location>
</feature>
<accession>A0A813DPA3</accession>